<dbReference type="Proteomes" id="UP000077037">
    <property type="component" value="Unassembled WGS sequence"/>
</dbReference>
<accession>A0A157M0Y7</accession>
<reference evidence="2 3" key="1">
    <citation type="submission" date="2016-03" db="EMBL/GenBank/DDBJ databases">
        <authorList>
            <consortium name="Pathogen Informatics"/>
        </authorList>
    </citation>
    <scope>NUCLEOTIDE SEQUENCE [LARGE SCALE GENOMIC DNA]</scope>
    <source>
        <strain evidence="2 3">NCTC13364</strain>
    </source>
</reference>
<dbReference type="InterPro" id="IPR009926">
    <property type="entry name" value="T3SS_YcgR_PilZN"/>
</dbReference>
<dbReference type="EMBL" id="FKBS01000008">
    <property type="protein sequence ID" value="SAI02733.1"/>
    <property type="molecule type" value="Genomic_DNA"/>
</dbReference>
<protein>
    <recommendedName>
        <fullName evidence="1">Type III secretion system flagellar brake protein YcgR PilZN domain-containing protein</fullName>
    </recommendedName>
</protein>
<name>A0A157M0Y7_9BORD</name>
<feature type="domain" description="Type III secretion system flagellar brake protein YcgR PilZN" evidence="1">
    <location>
        <begin position="15"/>
        <end position="121"/>
    </location>
</feature>
<organism evidence="2 3">
    <name type="scientific">Bordetella ansorpii</name>
    <dbReference type="NCBI Taxonomy" id="288768"/>
    <lineage>
        <taxon>Bacteria</taxon>
        <taxon>Pseudomonadati</taxon>
        <taxon>Pseudomonadota</taxon>
        <taxon>Betaproteobacteria</taxon>
        <taxon>Burkholderiales</taxon>
        <taxon>Alcaligenaceae</taxon>
        <taxon>Bordetella</taxon>
    </lineage>
</organism>
<gene>
    <name evidence="2" type="ORF">SAMEA1982600_01009</name>
</gene>
<sequence>MHSATDPSDHESWLQSGSDIRHALSSLSHPASLVQARDDRGMQWAVRVLGLDARSRLFFWRPDGTDVRQADTLAQRLASAPLEFTAKAHDGAWMQFRTERPSVVRFDDGSMLMVSPFPTRLRREFGAH</sequence>
<evidence type="ECO:0000313" key="2">
    <source>
        <dbReference type="EMBL" id="SAI02733.1"/>
    </source>
</evidence>
<dbReference type="AlphaFoldDB" id="A0A157M0Y7"/>
<evidence type="ECO:0000313" key="3">
    <source>
        <dbReference type="Proteomes" id="UP000077037"/>
    </source>
</evidence>
<dbReference type="Pfam" id="PF07317">
    <property type="entry name" value="PilZN"/>
    <property type="match status" value="1"/>
</dbReference>
<dbReference type="RefSeq" id="WP_066409362.1">
    <property type="nucleotide sequence ID" value="NZ_FKBS01000008.1"/>
</dbReference>
<proteinExistence type="predicted"/>
<evidence type="ECO:0000259" key="1">
    <source>
        <dbReference type="Pfam" id="PF07317"/>
    </source>
</evidence>